<protein>
    <submittedName>
        <fullName evidence="2">Uncharacterized protein</fullName>
    </submittedName>
</protein>
<dbReference type="Proteomes" id="UP000027238">
    <property type="component" value="Unassembled WGS sequence"/>
</dbReference>
<feature type="chain" id="PRO_5001634701" evidence="1">
    <location>
        <begin position="18"/>
        <end position="135"/>
    </location>
</feature>
<keyword evidence="3" id="KW-1185">Reference proteome</keyword>
<feature type="signal peptide" evidence="1">
    <location>
        <begin position="1"/>
        <end position="17"/>
    </location>
</feature>
<accession>A0A066XBH5</accession>
<organism evidence="2 3">
    <name type="scientific">Colletotrichum sublineola</name>
    <name type="common">Sorghum anthracnose fungus</name>
    <dbReference type="NCBI Taxonomy" id="1173701"/>
    <lineage>
        <taxon>Eukaryota</taxon>
        <taxon>Fungi</taxon>
        <taxon>Dikarya</taxon>
        <taxon>Ascomycota</taxon>
        <taxon>Pezizomycotina</taxon>
        <taxon>Sordariomycetes</taxon>
        <taxon>Hypocreomycetidae</taxon>
        <taxon>Glomerellales</taxon>
        <taxon>Glomerellaceae</taxon>
        <taxon>Colletotrichum</taxon>
        <taxon>Colletotrichum graminicola species complex</taxon>
    </lineage>
</organism>
<comment type="caution">
    <text evidence="2">The sequence shown here is derived from an EMBL/GenBank/DDBJ whole genome shotgun (WGS) entry which is preliminary data.</text>
</comment>
<dbReference type="EMBL" id="JMSE01000949">
    <property type="protein sequence ID" value="KDN66272.1"/>
    <property type="molecule type" value="Genomic_DNA"/>
</dbReference>
<proteinExistence type="predicted"/>
<name>A0A066XBH5_COLSU</name>
<evidence type="ECO:0000313" key="2">
    <source>
        <dbReference type="EMBL" id="KDN66272.1"/>
    </source>
</evidence>
<dbReference type="AlphaFoldDB" id="A0A066XBH5"/>
<reference evidence="3" key="1">
    <citation type="journal article" date="2014" name="Genome Announc.">
        <title>Draft genome sequence of Colletotrichum sublineola, a destructive pathogen of cultivated sorghum.</title>
        <authorList>
            <person name="Baroncelli R."/>
            <person name="Sanz-Martin J.M."/>
            <person name="Rech G.E."/>
            <person name="Sukno S.A."/>
            <person name="Thon M.R."/>
        </authorList>
    </citation>
    <scope>NUCLEOTIDE SEQUENCE [LARGE SCALE GENOMIC DNA]</scope>
    <source>
        <strain evidence="3">TX430BB</strain>
    </source>
</reference>
<gene>
    <name evidence="2" type="ORF">CSUB01_09188</name>
</gene>
<keyword evidence="1" id="KW-0732">Signal</keyword>
<sequence length="135" mass="15183">MRFRGFFLLVHSVVAAAASIQKPPIEQQDVTRKPLKGTSYEIAETSSSPPTYKLYGKEYEDGKLEMAKISYRKTTLTRKPVLDIWADSNIGAQGRGQKMALSTLIKGVTAEETNIKLNIRKREATWETKVAQDYS</sequence>
<evidence type="ECO:0000256" key="1">
    <source>
        <dbReference type="SAM" id="SignalP"/>
    </source>
</evidence>
<evidence type="ECO:0000313" key="3">
    <source>
        <dbReference type="Proteomes" id="UP000027238"/>
    </source>
</evidence>
<dbReference type="HOGENOM" id="CLU_1885634_0_0_1"/>